<dbReference type="NCBIfam" id="TIGR03083">
    <property type="entry name" value="maleylpyruvate isomerase family mycothiol-dependent enzyme"/>
    <property type="match status" value="1"/>
</dbReference>
<dbReference type="AlphaFoldDB" id="A0A1H8YK42"/>
<gene>
    <name evidence="3" type="ORF">SAMN04489732_12084</name>
</gene>
<reference evidence="3 4" key="1">
    <citation type="submission" date="2016-10" db="EMBL/GenBank/DDBJ databases">
        <authorList>
            <person name="de Groot N.N."/>
        </authorList>
    </citation>
    <scope>NUCLEOTIDE SEQUENCE [LARGE SCALE GENOMIC DNA]</scope>
    <source>
        <strain evidence="3 4">DSM 44993</strain>
    </source>
</reference>
<dbReference type="Pfam" id="PF11716">
    <property type="entry name" value="MDMPI_N"/>
    <property type="match status" value="1"/>
</dbReference>
<accession>A0A1H8YK42</accession>
<evidence type="ECO:0000313" key="3">
    <source>
        <dbReference type="EMBL" id="SEP52421.1"/>
    </source>
</evidence>
<feature type="region of interest" description="Disordered" evidence="1">
    <location>
        <begin position="219"/>
        <end position="250"/>
    </location>
</feature>
<dbReference type="InterPro" id="IPR034660">
    <property type="entry name" value="DinB/YfiT-like"/>
</dbReference>
<evidence type="ECO:0000256" key="1">
    <source>
        <dbReference type="SAM" id="MobiDB-lite"/>
    </source>
</evidence>
<dbReference type="Proteomes" id="UP000198582">
    <property type="component" value="Unassembled WGS sequence"/>
</dbReference>
<dbReference type="InterPro" id="IPR024344">
    <property type="entry name" value="MDMPI_metal-binding"/>
</dbReference>
<feature type="compositionally biased region" description="Low complexity" evidence="1">
    <location>
        <begin position="222"/>
        <end position="231"/>
    </location>
</feature>
<dbReference type="OrthoDB" id="154293at2"/>
<name>A0A1H8YK42_9PSEU</name>
<dbReference type="SUPFAM" id="SSF109854">
    <property type="entry name" value="DinB/YfiT-like putative metalloenzymes"/>
    <property type="match status" value="1"/>
</dbReference>
<protein>
    <submittedName>
        <fullName evidence="3">TIGR03083 family protein</fullName>
    </submittedName>
</protein>
<keyword evidence="4" id="KW-1185">Reference proteome</keyword>
<dbReference type="InterPro" id="IPR017517">
    <property type="entry name" value="Maleyloyr_isom"/>
</dbReference>
<evidence type="ECO:0000259" key="2">
    <source>
        <dbReference type="Pfam" id="PF11716"/>
    </source>
</evidence>
<evidence type="ECO:0000313" key="4">
    <source>
        <dbReference type="Proteomes" id="UP000198582"/>
    </source>
</evidence>
<dbReference type="GO" id="GO:0046872">
    <property type="term" value="F:metal ion binding"/>
    <property type="evidence" value="ECO:0007669"/>
    <property type="project" value="InterPro"/>
</dbReference>
<feature type="domain" description="Mycothiol-dependent maleylpyruvate isomerase metal-binding" evidence="2">
    <location>
        <begin position="15"/>
        <end position="108"/>
    </location>
</feature>
<proteinExistence type="predicted"/>
<dbReference type="EMBL" id="FOEF01000020">
    <property type="protein sequence ID" value="SEP52421.1"/>
    <property type="molecule type" value="Genomic_DNA"/>
</dbReference>
<dbReference type="STRING" id="394193.SAMN04489732_12084"/>
<organism evidence="3 4">
    <name type="scientific">Amycolatopsis saalfeldensis</name>
    <dbReference type="NCBI Taxonomy" id="394193"/>
    <lineage>
        <taxon>Bacteria</taxon>
        <taxon>Bacillati</taxon>
        <taxon>Actinomycetota</taxon>
        <taxon>Actinomycetes</taxon>
        <taxon>Pseudonocardiales</taxon>
        <taxon>Pseudonocardiaceae</taxon>
        <taxon>Amycolatopsis</taxon>
    </lineage>
</organism>
<sequence length="250" mass="26821">MAGGERVPHRVAYRQVRANVGRLLHDRPDAAGYPVPACPGWTVRDLVAHLAEVSSAVICGWEGRPDSARLSGEGLGVEVLLAEWNAMAERADRLLSEADPRQGGIAVMDAFTHELDLRYALRVPPPAEHPAYPGALDTLVQGLSRSLTAHGLPALGLEAEGDQWVAGAGEPGATVRADRLDLCRSLAGRRTPEQIGALSWDTDPTRWLPAFTWGPFRPPVEPLAEPLAEPLSTARQDAGPTSAPRHRSGR</sequence>
<dbReference type="RefSeq" id="WP_091625653.1">
    <property type="nucleotide sequence ID" value="NZ_FOEF01000020.1"/>
</dbReference>